<name>A0AAW5QX06_9HYPH</name>
<evidence type="ECO:0000313" key="5">
    <source>
        <dbReference type="Proteomes" id="UP001320898"/>
    </source>
</evidence>
<dbReference type="InterPro" id="IPR036380">
    <property type="entry name" value="Isochorismatase-like_sf"/>
</dbReference>
<dbReference type="Pfam" id="PF00857">
    <property type="entry name" value="Isochorismatase"/>
    <property type="match status" value="1"/>
</dbReference>
<dbReference type="PANTHER" id="PTHR43540:SF6">
    <property type="entry name" value="ISOCHORISMATASE-LIKE DOMAIN-CONTAINING PROTEIN"/>
    <property type="match status" value="1"/>
</dbReference>
<feature type="domain" description="Isochorismatase-like" evidence="3">
    <location>
        <begin position="6"/>
        <end position="178"/>
    </location>
</feature>
<gene>
    <name evidence="4" type="ORF">MUB46_03580</name>
</gene>
<keyword evidence="1 4" id="KW-0378">Hydrolase</keyword>
<dbReference type="AlphaFoldDB" id="A0AAW5QX06"/>
<evidence type="ECO:0000256" key="2">
    <source>
        <dbReference type="SAM" id="MobiDB-lite"/>
    </source>
</evidence>
<evidence type="ECO:0000313" key="4">
    <source>
        <dbReference type="EMBL" id="MCT8970933.1"/>
    </source>
</evidence>
<dbReference type="SUPFAM" id="SSF52499">
    <property type="entry name" value="Isochorismatase-like hydrolases"/>
    <property type="match status" value="1"/>
</dbReference>
<feature type="region of interest" description="Disordered" evidence="2">
    <location>
        <begin position="60"/>
        <end position="87"/>
    </location>
</feature>
<proteinExistence type="predicted"/>
<reference evidence="4 5" key="1">
    <citation type="submission" date="2022-04" db="EMBL/GenBank/DDBJ databases">
        <authorList>
            <person name="Ye Y.-Q."/>
            <person name="Du Z.-J."/>
        </authorList>
    </citation>
    <scope>NUCLEOTIDE SEQUENCE [LARGE SCALE GENOMIC DNA]</scope>
    <source>
        <strain evidence="4 5">A6E488</strain>
    </source>
</reference>
<dbReference type="GO" id="GO:0016787">
    <property type="term" value="F:hydrolase activity"/>
    <property type="evidence" value="ECO:0007669"/>
    <property type="project" value="UniProtKB-KW"/>
</dbReference>
<accession>A0AAW5QX06</accession>
<evidence type="ECO:0000259" key="3">
    <source>
        <dbReference type="Pfam" id="PF00857"/>
    </source>
</evidence>
<dbReference type="EMBL" id="JALIDZ010000002">
    <property type="protein sequence ID" value="MCT8970933.1"/>
    <property type="molecule type" value="Genomic_DNA"/>
</dbReference>
<comment type="caution">
    <text evidence="4">The sequence shown here is derived from an EMBL/GenBank/DDBJ whole genome shotgun (WGS) entry which is preliminary data.</text>
</comment>
<dbReference type="Gene3D" id="3.40.50.850">
    <property type="entry name" value="Isochorismatase-like"/>
    <property type="match status" value="1"/>
</dbReference>
<evidence type="ECO:0000256" key="1">
    <source>
        <dbReference type="ARBA" id="ARBA00022801"/>
    </source>
</evidence>
<feature type="compositionally biased region" description="Basic and acidic residues" evidence="2">
    <location>
        <begin position="60"/>
        <end position="73"/>
    </location>
</feature>
<dbReference type="InterPro" id="IPR050272">
    <property type="entry name" value="Isochorismatase-like_hydrls"/>
</dbReference>
<keyword evidence="5" id="KW-1185">Reference proteome</keyword>
<dbReference type="Proteomes" id="UP001320898">
    <property type="component" value="Unassembled WGS sequence"/>
</dbReference>
<dbReference type="RefSeq" id="WP_261614510.1">
    <property type="nucleotide sequence ID" value="NZ_JALIDZ010000002.1"/>
</dbReference>
<organism evidence="4 5">
    <name type="scientific">Microbaculum marinisediminis</name>
    <dbReference type="NCBI Taxonomy" id="2931392"/>
    <lineage>
        <taxon>Bacteria</taxon>
        <taxon>Pseudomonadati</taxon>
        <taxon>Pseudomonadota</taxon>
        <taxon>Alphaproteobacteria</taxon>
        <taxon>Hyphomicrobiales</taxon>
        <taxon>Tepidamorphaceae</taxon>
        <taxon>Microbaculum</taxon>
    </lineage>
</organism>
<dbReference type="PANTHER" id="PTHR43540">
    <property type="entry name" value="PEROXYUREIDOACRYLATE/UREIDOACRYLATE AMIDOHYDROLASE-RELATED"/>
    <property type="match status" value="1"/>
</dbReference>
<protein>
    <submittedName>
        <fullName evidence="4">Cysteine hydrolase</fullName>
    </submittedName>
</protein>
<dbReference type="InterPro" id="IPR000868">
    <property type="entry name" value="Isochorismatase-like_dom"/>
</dbReference>
<dbReference type="CDD" id="cd00431">
    <property type="entry name" value="cysteine_hydrolases"/>
    <property type="match status" value="1"/>
</dbReference>
<sequence length="223" mass="24280">MKANRSALVAVDLQGENAAGGVWQVAGYESILANAAKTIEAARAAGIPVIYSRHALDPAGHDAQKHEPRDAEGRPLASRSDSPEVGICDEVRPQPGDVVFDKQRFSAFYGTKLDLLLSQVDAEHLIVLGCWTEACLETTVWDAIWRDYRVTLVLDACGSFNTFAHKVAMLDMANWLYGGQILLADEAVKAMAGQPYRGWTFSEPHAMHYTAETVDSLYAQLGG</sequence>